<protein>
    <submittedName>
        <fullName evidence="2">Uncharacterized protein</fullName>
    </submittedName>
</protein>
<dbReference type="Proteomes" id="UP000887565">
    <property type="component" value="Unplaced"/>
</dbReference>
<sequence>MTFVGSLAAGAAQGTASWKLLNELAFSQITFRRACQHANPAYFYSIYSFQISWCKVFKYRLCDSFHMATCMFHNFEDFQIFGKMAFSIMDLSTTFTTKSDIEKKRGKNHKLKKTAYYYELHQQSAEEDQLTS</sequence>
<evidence type="ECO:0000313" key="2">
    <source>
        <dbReference type="WBParaSite" id="nRc.2.0.1.t09010-RA"/>
    </source>
</evidence>
<name>A0A915I590_ROMCU</name>
<organism evidence="1 2">
    <name type="scientific">Romanomermis culicivorax</name>
    <name type="common">Nematode worm</name>
    <dbReference type="NCBI Taxonomy" id="13658"/>
    <lineage>
        <taxon>Eukaryota</taxon>
        <taxon>Metazoa</taxon>
        <taxon>Ecdysozoa</taxon>
        <taxon>Nematoda</taxon>
        <taxon>Enoplea</taxon>
        <taxon>Dorylaimia</taxon>
        <taxon>Mermithida</taxon>
        <taxon>Mermithoidea</taxon>
        <taxon>Mermithidae</taxon>
        <taxon>Romanomermis</taxon>
    </lineage>
</organism>
<keyword evidence="1" id="KW-1185">Reference proteome</keyword>
<proteinExistence type="predicted"/>
<evidence type="ECO:0000313" key="1">
    <source>
        <dbReference type="Proteomes" id="UP000887565"/>
    </source>
</evidence>
<dbReference type="AlphaFoldDB" id="A0A915I590"/>
<reference evidence="2" key="1">
    <citation type="submission" date="2022-11" db="UniProtKB">
        <authorList>
            <consortium name="WormBaseParasite"/>
        </authorList>
    </citation>
    <scope>IDENTIFICATION</scope>
</reference>
<accession>A0A915I590</accession>
<dbReference type="WBParaSite" id="nRc.2.0.1.t09010-RA">
    <property type="protein sequence ID" value="nRc.2.0.1.t09010-RA"/>
    <property type="gene ID" value="nRc.2.0.1.g09010"/>
</dbReference>